<gene>
    <name evidence="1" type="ORF">H4R26_004237</name>
</gene>
<evidence type="ECO:0000313" key="2">
    <source>
        <dbReference type="Proteomes" id="UP001150907"/>
    </source>
</evidence>
<dbReference type="Proteomes" id="UP001150907">
    <property type="component" value="Unassembled WGS sequence"/>
</dbReference>
<proteinExistence type="predicted"/>
<name>A0A9W8BBH6_9FUNG</name>
<dbReference type="EMBL" id="JANBQF010000432">
    <property type="protein sequence ID" value="KAJ2001225.1"/>
    <property type="molecule type" value="Genomic_DNA"/>
</dbReference>
<evidence type="ECO:0000313" key="1">
    <source>
        <dbReference type="EMBL" id="KAJ2001225.1"/>
    </source>
</evidence>
<comment type="caution">
    <text evidence="1">The sequence shown here is derived from an EMBL/GenBank/DDBJ whole genome shotgun (WGS) entry which is preliminary data.</text>
</comment>
<reference evidence="1" key="1">
    <citation type="submission" date="2022-07" db="EMBL/GenBank/DDBJ databases">
        <title>Phylogenomic reconstructions and comparative analyses of Kickxellomycotina fungi.</title>
        <authorList>
            <person name="Reynolds N.K."/>
            <person name="Stajich J.E."/>
            <person name="Barry K."/>
            <person name="Grigoriev I.V."/>
            <person name="Crous P."/>
            <person name="Smith M.E."/>
        </authorList>
    </citation>
    <scope>NUCLEOTIDE SEQUENCE</scope>
    <source>
        <strain evidence="1">IMI 214461</strain>
    </source>
</reference>
<organism evidence="1 2">
    <name type="scientific">Coemansia thaxteri</name>
    <dbReference type="NCBI Taxonomy" id="2663907"/>
    <lineage>
        <taxon>Eukaryota</taxon>
        <taxon>Fungi</taxon>
        <taxon>Fungi incertae sedis</taxon>
        <taxon>Zoopagomycota</taxon>
        <taxon>Kickxellomycotina</taxon>
        <taxon>Kickxellomycetes</taxon>
        <taxon>Kickxellales</taxon>
        <taxon>Kickxellaceae</taxon>
        <taxon>Coemansia</taxon>
    </lineage>
</organism>
<sequence length="186" mass="20802">MMTQVESSALLVPIEAKCLNELCKSSSVSLHNGCESYCSHHCAFIHALETYRELAKDEAKPELLLARSTHKADTAESTKLHTSVLLRCGIDPWAPAAEICMRRHFGKSLLLVFDGHCLLASNAELAWSMENLTYSMSYLPAYLASWEEIGSSVLVSNIQRYHFLCAEILRHIKLDKARVCLMLSSN</sequence>
<keyword evidence="2" id="KW-1185">Reference proteome</keyword>
<protein>
    <submittedName>
        <fullName evidence="1">Uncharacterized protein</fullName>
    </submittedName>
</protein>
<dbReference type="OrthoDB" id="5563127at2759"/>
<dbReference type="AlphaFoldDB" id="A0A9W8BBH6"/>
<feature type="non-terminal residue" evidence="1">
    <location>
        <position position="186"/>
    </location>
</feature>
<accession>A0A9W8BBH6</accession>